<evidence type="ECO:0000313" key="2">
    <source>
        <dbReference type="EMBL" id="QDV34469.1"/>
    </source>
</evidence>
<organism evidence="2 3">
    <name type="scientific">Tautonia plasticadhaerens</name>
    <dbReference type="NCBI Taxonomy" id="2527974"/>
    <lineage>
        <taxon>Bacteria</taxon>
        <taxon>Pseudomonadati</taxon>
        <taxon>Planctomycetota</taxon>
        <taxon>Planctomycetia</taxon>
        <taxon>Isosphaerales</taxon>
        <taxon>Isosphaeraceae</taxon>
        <taxon>Tautonia</taxon>
    </lineage>
</organism>
<dbReference type="EMBL" id="CP036426">
    <property type="protein sequence ID" value="QDV34469.1"/>
    <property type="molecule type" value="Genomic_DNA"/>
</dbReference>
<evidence type="ECO:0000313" key="3">
    <source>
        <dbReference type="Proteomes" id="UP000317835"/>
    </source>
</evidence>
<keyword evidence="3" id="KW-1185">Reference proteome</keyword>
<proteinExistence type="predicted"/>
<dbReference type="PROSITE" id="PS00409">
    <property type="entry name" value="PROKAR_NTER_METHYL"/>
    <property type="match status" value="1"/>
</dbReference>
<feature type="domain" description="DUF1559" evidence="1">
    <location>
        <begin position="35"/>
        <end position="320"/>
    </location>
</feature>
<reference evidence="2 3" key="1">
    <citation type="submission" date="2019-02" db="EMBL/GenBank/DDBJ databases">
        <title>Deep-cultivation of Planctomycetes and their phenomic and genomic characterization uncovers novel biology.</title>
        <authorList>
            <person name="Wiegand S."/>
            <person name="Jogler M."/>
            <person name="Boedeker C."/>
            <person name="Pinto D."/>
            <person name="Vollmers J."/>
            <person name="Rivas-Marin E."/>
            <person name="Kohn T."/>
            <person name="Peeters S.H."/>
            <person name="Heuer A."/>
            <person name="Rast P."/>
            <person name="Oberbeckmann S."/>
            <person name="Bunk B."/>
            <person name="Jeske O."/>
            <person name="Meyerdierks A."/>
            <person name="Storesund J.E."/>
            <person name="Kallscheuer N."/>
            <person name="Luecker S."/>
            <person name="Lage O.M."/>
            <person name="Pohl T."/>
            <person name="Merkel B.J."/>
            <person name="Hornburger P."/>
            <person name="Mueller R.-W."/>
            <person name="Bruemmer F."/>
            <person name="Labrenz M."/>
            <person name="Spormann A.M."/>
            <person name="Op den Camp H."/>
            <person name="Overmann J."/>
            <person name="Amann R."/>
            <person name="Jetten M.S.M."/>
            <person name="Mascher T."/>
            <person name="Medema M.H."/>
            <person name="Devos D.P."/>
            <person name="Kaster A.-K."/>
            <person name="Ovreas L."/>
            <person name="Rohde M."/>
            <person name="Galperin M.Y."/>
            <person name="Jogler C."/>
        </authorList>
    </citation>
    <scope>NUCLEOTIDE SEQUENCE [LARGE SCALE GENOMIC DNA]</scope>
    <source>
        <strain evidence="2 3">ElP</strain>
    </source>
</reference>
<dbReference type="Proteomes" id="UP000317835">
    <property type="component" value="Chromosome"/>
</dbReference>
<sequence>MFMRSRDRRGFTLIELLVVIAIIGVLIALLLPAVQSAREAARRAQCTNNLKQVGLGMHNYHDTHQVFPSGTNSCCWGTWILFTLPYVEQQNLFNAWNFGGWSYDTTATFRYAGPLNCTVSATRVSGYLCPSDPQAENLTNIGPTINGIKYATTSQNYVVNFGNTTTAQTATYDNAIYPGTPFQFGGAPFADLRAPGNGNGGKKNFGISTIKDGTTNTLLVSEILVGTGSGGGAYAAPYDLRGFSWWGSAAVFSGLMPPNTTYPDVTESNSYCIYPFQNNPPCTGPTTELPRVNFARSTHPGGVNAAMADGSVKFFKNTVAVNVWRALSTTRGGEVVSADQY</sequence>
<gene>
    <name evidence="2" type="primary">xcpT_9</name>
    <name evidence="2" type="ORF">ElP_23580</name>
</gene>
<dbReference type="NCBIfam" id="TIGR02532">
    <property type="entry name" value="IV_pilin_GFxxxE"/>
    <property type="match status" value="1"/>
</dbReference>
<dbReference type="InterPro" id="IPR045584">
    <property type="entry name" value="Pilin-like"/>
</dbReference>
<dbReference type="Pfam" id="PF07963">
    <property type="entry name" value="N_methyl"/>
    <property type="match status" value="1"/>
</dbReference>
<name>A0A518H0U1_9BACT</name>
<dbReference type="OrthoDB" id="270727at2"/>
<dbReference type="Gene3D" id="3.30.700.10">
    <property type="entry name" value="Glycoprotein, Type 4 Pilin"/>
    <property type="match status" value="1"/>
</dbReference>
<dbReference type="InterPro" id="IPR012902">
    <property type="entry name" value="N_methyl_site"/>
</dbReference>
<dbReference type="SUPFAM" id="SSF54523">
    <property type="entry name" value="Pili subunits"/>
    <property type="match status" value="1"/>
</dbReference>
<dbReference type="AlphaFoldDB" id="A0A518H0U1"/>
<evidence type="ECO:0000259" key="1">
    <source>
        <dbReference type="Pfam" id="PF07596"/>
    </source>
</evidence>
<dbReference type="KEGG" id="tpla:ElP_23580"/>
<dbReference type="InterPro" id="IPR027558">
    <property type="entry name" value="Pre_pil_HX9DG_C"/>
</dbReference>
<accession>A0A518H0U1</accession>
<dbReference type="PANTHER" id="PTHR30093">
    <property type="entry name" value="GENERAL SECRETION PATHWAY PROTEIN G"/>
    <property type="match status" value="1"/>
</dbReference>
<protein>
    <submittedName>
        <fullName evidence="2">Type II secretion system protein G</fullName>
    </submittedName>
</protein>
<dbReference type="Pfam" id="PF07596">
    <property type="entry name" value="SBP_bac_10"/>
    <property type="match status" value="1"/>
</dbReference>
<dbReference type="PANTHER" id="PTHR30093:SF2">
    <property type="entry name" value="TYPE II SECRETION SYSTEM PROTEIN H"/>
    <property type="match status" value="1"/>
</dbReference>
<dbReference type="InterPro" id="IPR011453">
    <property type="entry name" value="DUF1559"/>
</dbReference>
<dbReference type="NCBIfam" id="TIGR04294">
    <property type="entry name" value="pre_pil_HX9DG"/>
    <property type="match status" value="1"/>
</dbReference>